<dbReference type="OrthoDB" id="833207at2"/>
<dbReference type="PANTHER" id="PTHR10668">
    <property type="entry name" value="PHYTOENE DEHYDROGENASE"/>
    <property type="match status" value="1"/>
</dbReference>
<sequence length="538" mass="56231">MTSGAYDAVVVGAGPNGLVAANVLADAGWQVLVLEAQPTPGGAVRSDRDVHPDFVHDTFSAFYPLAVASHAMVSLRLQDHGLVWEHAPSVLGHPFGDGQWAVLHRDREATAAGIDDLRAGDGEAWLDLCCTWDRIGPSLVDGLTSPFPPVRAGARLLPALARSGGLDTVRRLATPVSSLGRELFSGPAAQLLLAGNAGHADFPLASPGSGVFGVLMTMLGQTVGFPVPRGGAQRLTDALVARAASLGVEVVTDAEVTHVDVRDGRAVGVRTRDGQAYAARAVLADVSATHLFGRLVPDEHLPARVVRGMRDFELDPGTVKVDWALSGPVPWTNRPALVPGTVHVADSVEEMTQTLAQVSAGVVPDRPFLLTGQMTTSDPSRSPAGTESFWAYTHVPQPGMTRRDAGAEAGGEVSGAWGRDDCERFADRMQARIEALAPGFGDLVLSRRVLGPHELEARDANLVGGAVNGGTSQLHQELVFRPVPAMRGRAATGVPGLFLASASAHPGGGVHGAAGANAARAAIWQRRTERLRPGRSPA</sequence>
<dbReference type="InterPro" id="IPR036188">
    <property type="entry name" value="FAD/NAD-bd_sf"/>
</dbReference>
<reference evidence="2 3" key="1">
    <citation type="submission" date="2019-04" db="EMBL/GenBank/DDBJ databases">
        <title>Three New Species of Nocardioides, Nocardioides euryhalodurans sp. nov., Nocardioides seonyuensis sp. nov. and Nocardioides eburneoflavus sp. nov. Isolated from Soil.</title>
        <authorList>
            <person name="Roh S.G."/>
            <person name="Lee C."/>
            <person name="Kim M.-K."/>
            <person name="Kim S.B."/>
        </authorList>
    </citation>
    <scope>NUCLEOTIDE SEQUENCE [LARGE SCALE GENOMIC DNA]</scope>
    <source>
        <strain evidence="2 3">MMS17-SY213</strain>
    </source>
</reference>
<proteinExistence type="predicted"/>
<organism evidence="2 3">
    <name type="scientific">Nocardioides eburneiflavus</name>
    <dbReference type="NCBI Taxonomy" id="2518372"/>
    <lineage>
        <taxon>Bacteria</taxon>
        <taxon>Bacillati</taxon>
        <taxon>Actinomycetota</taxon>
        <taxon>Actinomycetes</taxon>
        <taxon>Propionibacteriales</taxon>
        <taxon>Nocardioidaceae</taxon>
        <taxon>Nocardioides</taxon>
    </lineage>
</organism>
<evidence type="ECO:0000313" key="2">
    <source>
        <dbReference type="EMBL" id="TGN62803.1"/>
    </source>
</evidence>
<feature type="domain" description="FAD dependent oxidoreductase" evidence="1">
    <location>
        <begin position="233"/>
        <end position="308"/>
    </location>
</feature>
<comment type="caution">
    <text evidence="2">The sequence shown here is derived from an EMBL/GenBank/DDBJ whole genome shotgun (WGS) entry which is preliminary data.</text>
</comment>
<dbReference type="Pfam" id="PF01266">
    <property type="entry name" value="DAO"/>
    <property type="match status" value="1"/>
</dbReference>
<dbReference type="AlphaFoldDB" id="A0A4Z1CI78"/>
<protein>
    <submittedName>
        <fullName evidence="2">NAD(P)/FAD-dependent oxidoreductase</fullName>
    </submittedName>
</protein>
<dbReference type="PANTHER" id="PTHR10668:SF105">
    <property type="entry name" value="DEHYDROGENASE-RELATED"/>
    <property type="match status" value="1"/>
</dbReference>
<dbReference type="PRINTS" id="PR00411">
    <property type="entry name" value="PNDRDTASEI"/>
</dbReference>
<dbReference type="Gene3D" id="3.50.50.60">
    <property type="entry name" value="FAD/NAD(P)-binding domain"/>
    <property type="match status" value="2"/>
</dbReference>
<dbReference type="Proteomes" id="UP000297496">
    <property type="component" value="Unassembled WGS sequence"/>
</dbReference>
<accession>A0A4Z1CI78</accession>
<evidence type="ECO:0000313" key="3">
    <source>
        <dbReference type="Proteomes" id="UP000297496"/>
    </source>
</evidence>
<evidence type="ECO:0000259" key="1">
    <source>
        <dbReference type="Pfam" id="PF01266"/>
    </source>
</evidence>
<name>A0A4Z1CI78_9ACTN</name>
<dbReference type="RefSeq" id="WP_135837347.1">
    <property type="nucleotide sequence ID" value="NZ_SRRO01000001.1"/>
</dbReference>
<gene>
    <name evidence="2" type="ORF">EXE59_01710</name>
</gene>
<keyword evidence="3" id="KW-1185">Reference proteome</keyword>
<dbReference type="Pfam" id="PF13450">
    <property type="entry name" value="NAD_binding_8"/>
    <property type="match status" value="1"/>
</dbReference>
<dbReference type="SUPFAM" id="SSF51905">
    <property type="entry name" value="FAD/NAD(P)-binding domain"/>
    <property type="match status" value="1"/>
</dbReference>
<dbReference type="EMBL" id="SRRO01000001">
    <property type="protein sequence ID" value="TGN62803.1"/>
    <property type="molecule type" value="Genomic_DNA"/>
</dbReference>
<dbReference type="InterPro" id="IPR006076">
    <property type="entry name" value="FAD-dep_OxRdtase"/>
</dbReference>